<protein>
    <submittedName>
        <fullName evidence="1">Uncharacterized protein</fullName>
    </submittedName>
</protein>
<dbReference type="Proteomes" id="UP001297422">
    <property type="component" value="Unassembled WGS sequence"/>
</dbReference>
<dbReference type="EMBL" id="JAJBNC010000004">
    <property type="protein sequence ID" value="MCB5492748.1"/>
    <property type="molecule type" value="Genomic_DNA"/>
</dbReference>
<organism evidence="1 2">
    <name type="scientific">Mediterraneibacter gnavus</name>
    <name type="common">Ruminococcus gnavus</name>
    <dbReference type="NCBI Taxonomy" id="33038"/>
    <lineage>
        <taxon>Bacteria</taxon>
        <taxon>Bacillati</taxon>
        <taxon>Bacillota</taxon>
        <taxon>Clostridia</taxon>
        <taxon>Lachnospirales</taxon>
        <taxon>Lachnospiraceae</taxon>
        <taxon>Mediterraneibacter</taxon>
    </lineage>
</organism>
<accession>A0AAJ1AVT8</accession>
<comment type="caution">
    <text evidence="1">The sequence shown here is derived from an EMBL/GenBank/DDBJ whole genome shotgun (WGS) entry which is preliminary data.</text>
</comment>
<sequence length="135" mass="15541">MAGTYTYDPSKLSDRGKDLMRFELGDTMVEGREKTSALSDEEYEALLEMNKNWKRAKLACIESIFRRFSYEPDTQTGPLSLQFGARAKLWQEEYEKLKASISKSYLSESAIKMQGDSYGSPYFYTGMMSMEKEGR</sequence>
<dbReference type="RefSeq" id="WP_173878536.1">
    <property type="nucleotide sequence ID" value="NZ_JAAIMT010000003.1"/>
</dbReference>
<evidence type="ECO:0000313" key="1">
    <source>
        <dbReference type="EMBL" id="MCB5492748.1"/>
    </source>
</evidence>
<name>A0AAJ1AVT8_MEDGN</name>
<gene>
    <name evidence="1" type="ORF">LIQ10_03185</name>
</gene>
<proteinExistence type="predicted"/>
<dbReference type="AlphaFoldDB" id="A0AAJ1AVT8"/>
<evidence type="ECO:0000313" key="2">
    <source>
        <dbReference type="Proteomes" id="UP001297422"/>
    </source>
</evidence>
<reference evidence="1" key="1">
    <citation type="submission" date="2021-10" db="EMBL/GenBank/DDBJ databases">
        <title>Collection of gut derived symbiotic bacterial strains cultured from healthy donors.</title>
        <authorList>
            <person name="Lin H."/>
            <person name="Littmann E."/>
            <person name="Claire K."/>
            <person name="Pamer E."/>
        </authorList>
    </citation>
    <scope>NUCLEOTIDE SEQUENCE</scope>
    <source>
        <strain evidence="1">MSK.23.4</strain>
    </source>
</reference>